<dbReference type="Proteomes" id="UP001165063">
    <property type="component" value="Unassembled WGS sequence"/>
</dbReference>
<dbReference type="EMBL" id="BSXU01014253">
    <property type="protein sequence ID" value="GME80509.1"/>
    <property type="molecule type" value="Genomic_DNA"/>
</dbReference>
<sequence>MTSLQSFLISRIAKIWDDLPQKYKDLFHYLSSIIHPEKNYHVYRSKLKEYLDSNLDEDLDIPIVPYLSLFLQDLTFVVDGNPNYRTNTKSFLEQRLINIDKYFKITRIISDLQSLQVAYKDIGELGNVYNNARTDMVRSTTIKKLRTQLTDVDADLSFADMFDIHGVPCLQELIMLEVWKVKQVNAKEEDRSWKLSCQIQPRDE</sequence>
<dbReference type="GO" id="GO:0005886">
    <property type="term" value="C:plasma membrane"/>
    <property type="evidence" value="ECO:0007669"/>
    <property type="project" value="TreeGrafter"/>
</dbReference>
<evidence type="ECO:0000313" key="5">
    <source>
        <dbReference type="Proteomes" id="UP001165063"/>
    </source>
</evidence>
<dbReference type="PROSITE" id="PS50009">
    <property type="entry name" value="RASGEF_CAT"/>
    <property type="match status" value="1"/>
</dbReference>
<dbReference type="InterPro" id="IPR008937">
    <property type="entry name" value="Ras-like_GEF"/>
</dbReference>
<dbReference type="AlphaFoldDB" id="A0A9W6T9A5"/>
<dbReference type="InterPro" id="IPR023578">
    <property type="entry name" value="Ras_GEF_dom_sf"/>
</dbReference>
<name>A0A9W6T9A5_AMBMO</name>
<proteinExistence type="predicted"/>
<dbReference type="GO" id="GO:0007265">
    <property type="term" value="P:Ras protein signal transduction"/>
    <property type="evidence" value="ECO:0007669"/>
    <property type="project" value="TreeGrafter"/>
</dbReference>
<dbReference type="InterPro" id="IPR001895">
    <property type="entry name" value="RASGEF_cat_dom"/>
</dbReference>
<dbReference type="Pfam" id="PF00617">
    <property type="entry name" value="RasGEF"/>
    <property type="match status" value="1"/>
</dbReference>
<dbReference type="Gene3D" id="1.10.840.10">
    <property type="entry name" value="Ras guanine-nucleotide exchange factors catalytic domain"/>
    <property type="match status" value="1"/>
</dbReference>
<reference evidence="4" key="1">
    <citation type="submission" date="2023-04" db="EMBL/GenBank/DDBJ databases">
        <title>Ambrosiozyma monospora NBRC 1965.</title>
        <authorList>
            <person name="Ichikawa N."/>
            <person name="Sato H."/>
            <person name="Tonouchi N."/>
        </authorList>
    </citation>
    <scope>NUCLEOTIDE SEQUENCE</scope>
    <source>
        <strain evidence="4">NBRC 1965</strain>
    </source>
</reference>
<gene>
    <name evidence="4" type="ORF">Amon01_000985800</name>
</gene>
<accession>A0A9W6T9A5</accession>
<protein>
    <submittedName>
        <fullName evidence="4">Unnamed protein product</fullName>
    </submittedName>
</protein>
<evidence type="ECO:0000256" key="1">
    <source>
        <dbReference type="ARBA" id="ARBA00022658"/>
    </source>
</evidence>
<evidence type="ECO:0000313" key="4">
    <source>
        <dbReference type="EMBL" id="GME80509.1"/>
    </source>
</evidence>
<comment type="caution">
    <text evidence="4">The sequence shown here is derived from an EMBL/GenBank/DDBJ whole genome shotgun (WGS) entry which is preliminary data.</text>
</comment>
<dbReference type="PANTHER" id="PTHR23113">
    <property type="entry name" value="GUANINE NUCLEOTIDE EXCHANGE FACTOR"/>
    <property type="match status" value="1"/>
</dbReference>
<dbReference type="InterPro" id="IPR036964">
    <property type="entry name" value="RASGEF_cat_dom_sf"/>
</dbReference>
<keyword evidence="5" id="KW-1185">Reference proteome</keyword>
<keyword evidence="1 2" id="KW-0344">Guanine-nucleotide releasing factor</keyword>
<dbReference type="GO" id="GO:0005085">
    <property type="term" value="F:guanyl-nucleotide exchange factor activity"/>
    <property type="evidence" value="ECO:0007669"/>
    <property type="project" value="UniProtKB-KW"/>
</dbReference>
<dbReference type="OrthoDB" id="546434at2759"/>
<evidence type="ECO:0000259" key="3">
    <source>
        <dbReference type="PROSITE" id="PS50009"/>
    </source>
</evidence>
<evidence type="ECO:0000256" key="2">
    <source>
        <dbReference type="PROSITE-ProRule" id="PRU00168"/>
    </source>
</evidence>
<organism evidence="4 5">
    <name type="scientific">Ambrosiozyma monospora</name>
    <name type="common">Yeast</name>
    <name type="synonym">Endomycopsis monosporus</name>
    <dbReference type="NCBI Taxonomy" id="43982"/>
    <lineage>
        <taxon>Eukaryota</taxon>
        <taxon>Fungi</taxon>
        <taxon>Dikarya</taxon>
        <taxon>Ascomycota</taxon>
        <taxon>Saccharomycotina</taxon>
        <taxon>Pichiomycetes</taxon>
        <taxon>Pichiales</taxon>
        <taxon>Pichiaceae</taxon>
        <taxon>Ambrosiozyma</taxon>
    </lineage>
</organism>
<feature type="domain" description="Ras-GEF" evidence="3">
    <location>
        <begin position="1"/>
        <end position="152"/>
    </location>
</feature>
<dbReference type="PANTHER" id="PTHR23113:SF354">
    <property type="entry name" value="BUD SITE SELECTION PROTEIN 5"/>
    <property type="match status" value="1"/>
</dbReference>
<dbReference type="SUPFAM" id="SSF48366">
    <property type="entry name" value="Ras GEF"/>
    <property type="match status" value="1"/>
</dbReference>